<evidence type="ECO:0000313" key="7">
    <source>
        <dbReference type="EMBL" id="CUV08400.1"/>
    </source>
</evidence>
<dbReference type="AlphaFoldDB" id="A0A160VD71"/>
<proteinExistence type="predicted"/>
<feature type="transmembrane region" description="Helical" evidence="6">
    <location>
        <begin position="12"/>
        <end position="33"/>
    </location>
</feature>
<dbReference type="EMBL" id="FAXC01000061">
    <property type="protein sequence ID" value="CUV08400.1"/>
    <property type="molecule type" value="Genomic_DNA"/>
</dbReference>
<name>A0A160VD71_9ZZZZ</name>
<accession>A0A160VD71</accession>
<dbReference type="Pfam" id="PF03739">
    <property type="entry name" value="LptF_LptG"/>
    <property type="match status" value="1"/>
</dbReference>
<keyword evidence="3 6" id="KW-0812">Transmembrane</keyword>
<keyword evidence="2" id="KW-1003">Cell membrane</keyword>
<keyword evidence="4 6" id="KW-1133">Transmembrane helix</keyword>
<dbReference type="GO" id="GO:0005886">
    <property type="term" value="C:plasma membrane"/>
    <property type="evidence" value="ECO:0007669"/>
    <property type="project" value="UniProtKB-SubCell"/>
</dbReference>
<evidence type="ECO:0000256" key="3">
    <source>
        <dbReference type="ARBA" id="ARBA00022692"/>
    </source>
</evidence>
<evidence type="ECO:0000256" key="4">
    <source>
        <dbReference type="ARBA" id="ARBA00022989"/>
    </source>
</evidence>
<evidence type="ECO:0008006" key="8">
    <source>
        <dbReference type="Google" id="ProtNLM"/>
    </source>
</evidence>
<reference evidence="7" key="1">
    <citation type="submission" date="2015-10" db="EMBL/GenBank/DDBJ databases">
        <authorList>
            <person name="Gilbert D.G."/>
        </authorList>
    </citation>
    <scope>NUCLEOTIDE SEQUENCE</scope>
</reference>
<organism evidence="7">
    <name type="scientific">hydrothermal vent metagenome</name>
    <dbReference type="NCBI Taxonomy" id="652676"/>
    <lineage>
        <taxon>unclassified sequences</taxon>
        <taxon>metagenomes</taxon>
        <taxon>ecological metagenomes</taxon>
    </lineage>
</organism>
<evidence type="ECO:0000256" key="6">
    <source>
        <dbReference type="SAM" id="Phobius"/>
    </source>
</evidence>
<evidence type="ECO:0000256" key="2">
    <source>
        <dbReference type="ARBA" id="ARBA00022475"/>
    </source>
</evidence>
<protein>
    <recommendedName>
        <fullName evidence="8">Lipopolysaccharide export system permease protein LptG</fullName>
    </recommendedName>
</protein>
<keyword evidence="5 6" id="KW-0472">Membrane</keyword>
<feature type="transmembrane region" description="Helical" evidence="6">
    <location>
        <begin position="53"/>
        <end position="70"/>
    </location>
</feature>
<comment type="subcellular location">
    <subcellularLocation>
        <location evidence="1">Cell membrane</location>
        <topology evidence="1">Multi-pass membrane protein</topology>
    </subcellularLocation>
</comment>
<evidence type="ECO:0000256" key="1">
    <source>
        <dbReference type="ARBA" id="ARBA00004651"/>
    </source>
</evidence>
<evidence type="ECO:0000256" key="5">
    <source>
        <dbReference type="ARBA" id="ARBA00023136"/>
    </source>
</evidence>
<dbReference type="InterPro" id="IPR005495">
    <property type="entry name" value="LptG/LptF_permease"/>
</dbReference>
<gene>
    <name evidence="7" type="ORF">MGWOODY_Mmi1354</name>
</gene>
<sequence>MLFGLPLVVIKPRGGLTFGAGMSFLVIFFYYAFIKFGQSLGFKGVLEPMVSAWIGNVVFSIAGLLLLFFTRK</sequence>